<dbReference type="FunFam" id="1.20.1740.10:FF:000152">
    <property type="entry name" value="Uncharacterized protein"/>
    <property type="match status" value="1"/>
</dbReference>
<evidence type="ECO:0000256" key="1">
    <source>
        <dbReference type="ARBA" id="ARBA00004141"/>
    </source>
</evidence>
<name>A0A6P5R0B1_MUSCR</name>
<evidence type="ECO:0000256" key="4">
    <source>
        <dbReference type="ARBA" id="ARBA00022989"/>
    </source>
</evidence>
<keyword evidence="3" id="KW-0029">Amino-acid transport</keyword>
<proteinExistence type="predicted"/>
<keyword evidence="3" id="KW-0813">Transport</keyword>
<feature type="transmembrane region" description="Helical" evidence="7">
    <location>
        <begin position="151"/>
        <end position="171"/>
    </location>
</feature>
<dbReference type="PANTHER" id="PTHR11785:SF340">
    <property type="entry name" value="AROMATIC-PREFERRING AMINO ACID TRANSPORTER"/>
    <property type="match status" value="1"/>
</dbReference>
<evidence type="ECO:0000256" key="7">
    <source>
        <dbReference type="SAM" id="Phobius"/>
    </source>
</evidence>
<dbReference type="GO" id="GO:0016020">
    <property type="term" value="C:membrane"/>
    <property type="evidence" value="ECO:0007669"/>
    <property type="project" value="UniProtKB-SubCell"/>
</dbReference>
<evidence type="ECO:0000256" key="3">
    <source>
        <dbReference type="ARBA" id="ARBA00022970"/>
    </source>
</evidence>
<evidence type="ECO:0000256" key="6">
    <source>
        <dbReference type="SAM" id="MobiDB-lite"/>
    </source>
</evidence>
<dbReference type="InterPro" id="IPR050598">
    <property type="entry name" value="AminoAcid_Transporter"/>
</dbReference>
<organism evidence="8 9">
    <name type="scientific">Mus caroli</name>
    <name type="common">Ryukyu mouse</name>
    <name type="synonym">Ricefield mouse</name>
    <dbReference type="NCBI Taxonomy" id="10089"/>
    <lineage>
        <taxon>Eukaryota</taxon>
        <taxon>Metazoa</taxon>
        <taxon>Chordata</taxon>
        <taxon>Craniata</taxon>
        <taxon>Vertebrata</taxon>
        <taxon>Euteleostomi</taxon>
        <taxon>Mammalia</taxon>
        <taxon>Eutheria</taxon>
        <taxon>Euarchontoglires</taxon>
        <taxon>Glires</taxon>
        <taxon>Rodentia</taxon>
        <taxon>Myomorpha</taxon>
        <taxon>Muroidea</taxon>
        <taxon>Muridae</taxon>
        <taxon>Murinae</taxon>
        <taxon>Mus</taxon>
        <taxon>Mus</taxon>
    </lineage>
</organism>
<keyword evidence="5 7" id="KW-0472">Membrane</keyword>
<dbReference type="Gene3D" id="1.20.1740.10">
    <property type="entry name" value="Amino acid/polyamine transporter I"/>
    <property type="match status" value="1"/>
</dbReference>
<comment type="subcellular location">
    <subcellularLocation>
        <location evidence="1">Membrane</location>
        <topology evidence="1">Multi-pass membrane protein</topology>
    </subcellularLocation>
</comment>
<keyword evidence="8" id="KW-1185">Reference proteome</keyword>
<feature type="transmembrane region" description="Helical" evidence="7">
    <location>
        <begin position="177"/>
        <end position="202"/>
    </location>
</feature>
<dbReference type="GO" id="GO:0015179">
    <property type="term" value="F:L-amino acid transmembrane transporter activity"/>
    <property type="evidence" value="ECO:0007669"/>
    <property type="project" value="TreeGrafter"/>
</dbReference>
<evidence type="ECO:0000313" key="8">
    <source>
        <dbReference type="Proteomes" id="UP000515126"/>
    </source>
</evidence>
<gene>
    <name evidence="9" type="primary">LOC110307206</name>
</gene>
<dbReference type="Proteomes" id="UP000515126">
    <property type="component" value="Chromosome 12"/>
</dbReference>
<feature type="transmembrane region" description="Helical" evidence="7">
    <location>
        <begin position="64"/>
        <end position="87"/>
    </location>
</feature>
<reference evidence="9" key="1">
    <citation type="submission" date="2025-08" db="UniProtKB">
        <authorList>
            <consortium name="RefSeq"/>
        </authorList>
    </citation>
    <scope>IDENTIFICATION</scope>
</reference>
<dbReference type="InterPro" id="IPR002293">
    <property type="entry name" value="AA/rel_permease1"/>
</dbReference>
<evidence type="ECO:0000256" key="2">
    <source>
        <dbReference type="ARBA" id="ARBA00022692"/>
    </source>
</evidence>
<evidence type="ECO:0000313" key="9">
    <source>
        <dbReference type="RefSeq" id="XP_021035141.1"/>
    </source>
</evidence>
<protein>
    <submittedName>
        <fullName evidence="9">L-type amino acid transporter 1-like protein MLAS isoform X2</fullName>
    </submittedName>
</protein>
<dbReference type="RefSeq" id="XP_021035141.1">
    <property type="nucleotide sequence ID" value="XM_021179482.1"/>
</dbReference>
<feature type="transmembrane region" description="Helical" evidence="7">
    <location>
        <begin position="31"/>
        <end position="52"/>
    </location>
</feature>
<keyword evidence="4 7" id="KW-1133">Transmembrane helix</keyword>
<dbReference type="PANTHER" id="PTHR11785">
    <property type="entry name" value="AMINO ACID TRANSPORTER"/>
    <property type="match status" value="1"/>
</dbReference>
<accession>A0A6P5R0B1</accession>
<dbReference type="GeneID" id="110307206"/>
<feature type="compositionally biased region" description="Basic and acidic residues" evidence="6">
    <location>
        <begin position="1"/>
        <end position="10"/>
    </location>
</feature>
<feature type="region of interest" description="Disordered" evidence="6">
    <location>
        <begin position="1"/>
        <end position="21"/>
    </location>
</feature>
<keyword evidence="2 7" id="KW-0812">Transmembrane</keyword>
<sequence>MERSEEKDGSNKPAGQEQGSGTAGLMLKREIGLWSAVSMTAGCMIGSGIFMSPQGVLVYIGSPGASLIVWATCGLLAMLGALCYAELGSLVPESGGEYAYILRTFGSLPAFLVIYIYVLVGRPASITAVSLSFAEYVLAPFYPGCSSLPQVIVKIVASSCILLLLLINFWSSRMSTVLMNVCTTAKVFSMLVIVVGGAVVLMQGHASTESLMFAFHNTTQQAGRIGMAFYQGLWSFDGWSNINTVIEELKNPKGNIEVFKRGIILNSYCQHSY</sequence>
<dbReference type="AlphaFoldDB" id="A0A6P5R0B1"/>
<dbReference type="Pfam" id="PF13520">
    <property type="entry name" value="AA_permease_2"/>
    <property type="match status" value="1"/>
</dbReference>
<evidence type="ECO:0000256" key="5">
    <source>
        <dbReference type="ARBA" id="ARBA00023136"/>
    </source>
</evidence>